<dbReference type="InParanoid" id="A0A2K1QIF8"/>
<gene>
    <name evidence="2" type="ORF">CAC42_1763</name>
</gene>
<feature type="compositionally biased region" description="Polar residues" evidence="1">
    <location>
        <begin position="231"/>
        <end position="244"/>
    </location>
</feature>
<dbReference type="OrthoDB" id="4725912at2759"/>
<name>A0A2K1QIF8_9PEZI</name>
<evidence type="ECO:0000313" key="3">
    <source>
        <dbReference type="Proteomes" id="UP000243797"/>
    </source>
</evidence>
<keyword evidence="3" id="KW-1185">Reference proteome</keyword>
<feature type="region of interest" description="Disordered" evidence="1">
    <location>
        <begin position="216"/>
        <end position="250"/>
    </location>
</feature>
<organism evidence="2 3">
    <name type="scientific">Sphaceloma murrayae</name>
    <dbReference type="NCBI Taxonomy" id="2082308"/>
    <lineage>
        <taxon>Eukaryota</taxon>
        <taxon>Fungi</taxon>
        <taxon>Dikarya</taxon>
        <taxon>Ascomycota</taxon>
        <taxon>Pezizomycotina</taxon>
        <taxon>Dothideomycetes</taxon>
        <taxon>Dothideomycetidae</taxon>
        <taxon>Myriangiales</taxon>
        <taxon>Elsinoaceae</taxon>
        <taxon>Sphaceloma</taxon>
    </lineage>
</organism>
<reference evidence="2 3" key="1">
    <citation type="submission" date="2017-06" db="EMBL/GenBank/DDBJ databases">
        <title>Draft genome sequence of a variant of Elsinoe murrayae.</title>
        <authorList>
            <person name="Cheng Q."/>
        </authorList>
    </citation>
    <scope>NUCLEOTIDE SEQUENCE [LARGE SCALE GENOMIC DNA]</scope>
    <source>
        <strain evidence="2 3">CQ-2017a</strain>
    </source>
</reference>
<evidence type="ECO:0000256" key="1">
    <source>
        <dbReference type="SAM" id="MobiDB-lite"/>
    </source>
</evidence>
<dbReference type="AlphaFoldDB" id="A0A2K1QIF8"/>
<protein>
    <submittedName>
        <fullName evidence="2">Uncharacterized protein</fullName>
    </submittedName>
</protein>
<evidence type="ECO:0000313" key="2">
    <source>
        <dbReference type="EMBL" id="PNS14741.1"/>
    </source>
</evidence>
<accession>A0A2K1QIF8</accession>
<feature type="compositionally biased region" description="Basic and acidic residues" evidence="1">
    <location>
        <begin position="216"/>
        <end position="230"/>
    </location>
</feature>
<dbReference type="EMBL" id="NKHZ01000082">
    <property type="protein sequence ID" value="PNS14741.1"/>
    <property type="molecule type" value="Genomic_DNA"/>
</dbReference>
<dbReference type="Proteomes" id="UP000243797">
    <property type="component" value="Unassembled WGS sequence"/>
</dbReference>
<comment type="caution">
    <text evidence="2">The sequence shown here is derived from an EMBL/GenBank/DDBJ whole genome shotgun (WGS) entry which is preliminary data.</text>
</comment>
<proteinExistence type="predicted"/>
<sequence>MSPSTEKPTHLAQDTRTLIFDFKWCNFKTRILDAANPEGQPLYIADFKFWSIRPQIFLKTGDGKDVISSSKLHNVDINADIKLRGRDFKVEAARRLRTHYVYPSMAFARKPGVPVTMSWTTTWTLKYWNFNLLDEDKICVARYSVDCWALKQYAKLEIMGPKAHEDAVIEEVLSTAFTVYCEMLFRSNNILNLIGSALHKKPGQITQAEAKAAAEEDYHGEWQQEKRRDSSMPSQASLELSPVSNVRHRG</sequence>